<keyword evidence="12" id="KW-1185">Reference proteome</keyword>
<dbReference type="InterPro" id="IPR012281">
    <property type="entry name" value="Phospholipid_synth_PlsX-like"/>
</dbReference>
<reference evidence="11" key="1">
    <citation type="submission" date="2020-09" db="EMBL/GenBank/DDBJ databases">
        <title>A novel bacterium of genus Neiella, isolated from South China Sea.</title>
        <authorList>
            <person name="Huang H."/>
            <person name="Mo K."/>
            <person name="Hu Y."/>
        </authorList>
    </citation>
    <scope>NUCLEOTIDE SEQUENCE</scope>
    <source>
        <strain evidence="11">HB171785</strain>
    </source>
</reference>
<evidence type="ECO:0000256" key="5">
    <source>
        <dbReference type="ARBA" id="ARBA00023098"/>
    </source>
</evidence>
<dbReference type="HAMAP" id="MF_00019">
    <property type="entry name" value="PlsX"/>
    <property type="match status" value="1"/>
</dbReference>
<dbReference type="Gene3D" id="3.40.718.10">
    <property type="entry name" value="Isopropylmalate Dehydrogenase"/>
    <property type="match status" value="1"/>
</dbReference>
<keyword evidence="7 10" id="KW-1208">Phospholipid metabolism</keyword>
<comment type="similarity">
    <text evidence="10">Belongs to the PlsX family.</text>
</comment>
<keyword evidence="4 10" id="KW-0808">Transferase</keyword>
<keyword evidence="2 10" id="KW-0963">Cytoplasm</keyword>
<dbReference type="GO" id="GO:0005737">
    <property type="term" value="C:cytoplasm"/>
    <property type="evidence" value="ECO:0007669"/>
    <property type="project" value="UniProtKB-SubCell"/>
</dbReference>
<evidence type="ECO:0000256" key="6">
    <source>
        <dbReference type="ARBA" id="ARBA00023209"/>
    </source>
</evidence>
<dbReference type="Pfam" id="PF02504">
    <property type="entry name" value="FA_synthesis"/>
    <property type="match status" value="1"/>
</dbReference>
<dbReference type="PANTHER" id="PTHR30100">
    <property type="entry name" value="FATTY ACID/PHOSPHOLIPID SYNTHESIS PROTEIN PLSX"/>
    <property type="match status" value="1"/>
</dbReference>
<dbReference type="UniPathway" id="UPA00085"/>
<comment type="caution">
    <text evidence="11">The sequence shown here is derived from an EMBL/GenBank/DDBJ whole genome shotgun (WGS) entry which is preliminary data.</text>
</comment>
<protein>
    <recommendedName>
        <fullName evidence="8 10">Phosphate acyltransferase</fullName>
        <ecNumber evidence="8 10">2.3.1.274</ecNumber>
    </recommendedName>
    <alternativeName>
        <fullName evidence="10">Acyl-ACP phosphotransacylase</fullName>
    </alternativeName>
    <alternativeName>
        <fullName evidence="10">Acyl-[acyl-carrier-protein]--phosphate acyltransferase</fullName>
    </alternativeName>
    <alternativeName>
        <fullName evidence="10">Phosphate-acyl-ACP acyltransferase</fullName>
    </alternativeName>
</protein>
<keyword evidence="3 10" id="KW-0444">Lipid biosynthesis</keyword>
<dbReference type="GO" id="GO:0043811">
    <property type="term" value="F:phosphate:acyl-[acyl carrier protein] acyltransferase activity"/>
    <property type="evidence" value="ECO:0007669"/>
    <property type="project" value="UniProtKB-UniRule"/>
</dbReference>
<dbReference type="InterPro" id="IPR003664">
    <property type="entry name" value="FA_synthesis"/>
</dbReference>
<evidence type="ECO:0000256" key="8">
    <source>
        <dbReference type="ARBA" id="ARBA00024069"/>
    </source>
</evidence>
<evidence type="ECO:0000256" key="10">
    <source>
        <dbReference type="HAMAP-Rule" id="MF_00019"/>
    </source>
</evidence>
<evidence type="ECO:0000256" key="4">
    <source>
        <dbReference type="ARBA" id="ARBA00022679"/>
    </source>
</evidence>
<accession>A0A8J6UL80</accession>
<evidence type="ECO:0000256" key="7">
    <source>
        <dbReference type="ARBA" id="ARBA00023264"/>
    </source>
</evidence>
<dbReference type="AlphaFoldDB" id="A0A8J6UL80"/>
<dbReference type="PANTHER" id="PTHR30100:SF1">
    <property type="entry name" value="PHOSPHATE ACYLTRANSFERASE"/>
    <property type="match status" value="1"/>
</dbReference>
<comment type="subcellular location">
    <subcellularLocation>
        <location evidence="10">Cytoplasm</location>
    </subcellularLocation>
    <text evidence="10">Associated with the membrane possibly through PlsY.</text>
</comment>
<dbReference type="RefSeq" id="WP_191143560.1">
    <property type="nucleotide sequence ID" value="NZ_JACXAF010000003.1"/>
</dbReference>
<dbReference type="GO" id="GO:0008654">
    <property type="term" value="P:phospholipid biosynthetic process"/>
    <property type="evidence" value="ECO:0007669"/>
    <property type="project" value="UniProtKB-KW"/>
</dbReference>
<dbReference type="NCBIfam" id="TIGR00182">
    <property type="entry name" value="plsX"/>
    <property type="match status" value="1"/>
</dbReference>
<dbReference type="GO" id="GO:0006633">
    <property type="term" value="P:fatty acid biosynthetic process"/>
    <property type="evidence" value="ECO:0007669"/>
    <property type="project" value="UniProtKB-UniRule"/>
</dbReference>
<keyword evidence="6 10" id="KW-0594">Phospholipid biosynthesis</keyword>
<sequence>MNTLTIALDVMGGDFGPSVTLSSASLALSEHPNLNLLLVGQQTVIEPWLRQQSANHQQRCQILHAEQVVEMDERPVSALRSKRQSSMRKALDAVAAGDAAACVSAGNTGALMAMSKLVLKTLPGIERPALITALPTMDGGRLHMLDLGANVDCDSETLFQFALMGSAMTQVVENIPAPRVALLNIGEEEIKGNDQIKQTAQLLQQCEEINYSGYIEGNAIFAGQADVVVCDGFVGNICLKTCEGLTSLMLAKMFPGGQLPRWKKWLIGLIFPGVVTLKKAMNPDQYNGASLLGLRGIVVKSHGNADVSAMASAISEAVLEVERQVPDRIADMLQSALLGN</sequence>
<evidence type="ECO:0000256" key="1">
    <source>
        <dbReference type="ARBA" id="ARBA00001232"/>
    </source>
</evidence>
<dbReference type="Proteomes" id="UP000638014">
    <property type="component" value="Unassembled WGS sequence"/>
</dbReference>
<comment type="subunit">
    <text evidence="9 10">Homodimer. Probably interacts with PlsY.</text>
</comment>
<dbReference type="EC" id="2.3.1.274" evidence="8 10"/>
<evidence type="ECO:0000256" key="3">
    <source>
        <dbReference type="ARBA" id="ARBA00022516"/>
    </source>
</evidence>
<name>A0A8J6UL80_9GAMM</name>
<comment type="function">
    <text evidence="10">Catalyzes the reversible formation of acyl-phosphate (acyl-PO(4)) from acyl-[acyl-carrier-protein] (acyl-ACP). This enzyme utilizes acyl-ACP as fatty acyl donor, but not acyl-CoA.</text>
</comment>
<keyword evidence="5 10" id="KW-0443">Lipid metabolism</keyword>
<gene>
    <name evidence="10 11" type="primary">plsX</name>
    <name evidence="11" type="ORF">IC617_03355</name>
</gene>
<keyword evidence="11" id="KW-0012">Acyltransferase</keyword>
<evidence type="ECO:0000256" key="2">
    <source>
        <dbReference type="ARBA" id="ARBA00022490"/>
    </source>
</evidence>
<evidence type="ECO:0000313" key="12">
    <source>
        <dbReference type="Proteomes" id="UP000638014"/>
    </source>
</evidence>
<dbReference type="SUPFAM" id="SSF53659">
    <property type="entry name" value="Isocitrate/Isopropylmalate dehydrogenase-like"/>
    <property type="match status" value="1"/>
</dbReference>
<organism evidence="11 12">
    <name type="scientific">Neiella litorisoli</name>
    <dbReference type="NCBI Taxonomy" id="2771431"/>
    <lineage>
        <taxon>Bacteria</taxon>
        <taxon>Pseudomonadati</taxon>
        <taxon>Pseudomonadota</taxon>
        <taxon>Gammaproteobacteria</taxon>
        <taxon>Alteromonadales</taxon>
        <taxon>Echinimonadaceae</taxon>
        <taxon>Neiella</taxon>
    </lineage>
</organism>
<dbReference type="EMBL" id="JACXAF010000003">
    <property type="protein sequence ID" value="MBD1388455.1"/>
    <property type="molecule type" value="Genomic_DNA"/>
</dbReference>
<evidence type="ECO:0000313" key="11">
    <source>
        <dbReference type="EMBL" id="MBD1388455.1"/>
    </source>
</evidence>
<dbReference type="PIRSF" id="PIRSF002465">
    <property type="entry name" value="Phsphlp_syn_PlsX"/>
    <property type="match status" value="1"/>
</dbReference>
<comment type="catalytic activity">
    <reaction evidence="1 10">
        <text>a fatty acyl-[ACP] + phosphate = an acyl phosphate + holo-[ACP]</text>
        <dbReference type="Rhea" id="RHEA:42292"/>
        <dbReference type="Rhea" id="RHEA-COMP:9685"/>
        <dbReference type="Rhea" id="RHEA-COMP:14125"/>
        <dbReference type="ChEBI" id="CHEBI:43474"/>
        <dbReference type="ChEBI" id="CHEBI:59918"/>
        <dbReference type="ChEBI" id="CHEBI:64479"/>
        <dbReference type="ChEBI" id="CHEBI:138651"/>
        <dbReference type="EC" id="2.3.1.274"/>
    </reaction>
</comment>
<proteinExistence type="inferred from homology"/>
<evidence type="ECO:0000256" key="9">
    <source>
        <dbReference type="ARBA" id="ARBA00046608"/>
    </source>
</evidence>
<comment type="pathway">
    <text evidence="10">Lipid metabolism; phospholipid metabolism.</text>
</comment>